<keyword evidence="3" id="KW-0479">Metal-binding</keyword>
<dbReference type="InterPro" id="IPR023828">
    <property type="entry name" value="Peptidase_S8_Ser-AS"/>
</dbReference>
<dbReference type="PANTHER" id="PTHR14218">
    <property type="entry name" value="PROTEASE S8 TRIPEPTIDYL PEPTIDASE I CLN2"/>
    <property type="match status" value="1"/>
</dbReference>
<evidence type="ECO:0000256" key="4">
    <source>
        <dbReference type="ARBA" id="ARBA00022801"/>
    </source>
</evidence>
<dbReference type="CDD" id="cd11377">
    <property type="entry name" value="Pro-peptidase_S53"/>
    <property type="match status" value="1"/>
</dbReference>
<keyword evidence="5" id="KW-0720">Serine protease</keyword>
<sequence length="1240" mass="127572">MGKGISLAAVRGLLAVIVSFSLPALAIGQVTPQITQRVDASVRTQISGTVHPLANTQNDRGRVDASLAMKDMVLTLHASATQKAQLKQLADDLHNASSASYHHWLTPAQFGAQYGAADSDVKAASDWLTTNGFKIEEVSAAKTWIRFSGVAQQVEQAFGTEIHKYSVEDVTHYANATALSLPAALAPAVSGVVSINNFLKHPQHVTPGTVARSEDGKLVRVKGSTAAPSTAGVDTMLAAGPAFTSTGSQEENYLAPGDFAKLYNTTSLINAGVNGEGVSIAIVGRSDISLSDVEAFRKLFKLPFNDPKITYATTDPGVISGDDEEAILDVEWSGAVAPKANINFVIGASTLTTDGVDISAAYIVDHALAPIMSISFGECESEIGATEMAFYHDLWQQASVEGITVLVSSGDGGSSGCVIPSEYRASPFGLGVNGLASTPYNVAVGGTELNDVDTNTYWNIANGPNLSSIKGYVPETVWNESCNVFLPISATNCYYSPSNESTYAGGGGASYCATTTTDQNGNVTCAAGYPKPSWQTGVGVPKDAVRDLPDVALAAAGGHDGFLLCYNGSCQWTTNSDGSLTLTQASVIGGTSAASPSFAGLMALVEQKNGTYQGQANYQLYKIAAQQTPSACNSSAETNPTQPTSCVFHDVTAGSNAISCPLRDPNCTVSIAGSTVFGDLSGYSATKGYDQASGLGSVDAAKLVGAWEKVKLLGSATNLALSKTTFPHGTSVTVTADVQALVGNGTPSGSIVLRSNEQPLLNPEVLTGGTYSGAINNLPGGTYRISAEYGGDATFTGSTSSPVTLTVSPEGSTATGTTYTASRFYILGKRPIVEASSAQLANSFYVQFQISGQSGKGVPTGTIALSMGSQSIGKFPLDSTGKIYVPCGPYTNCDYGLGTYSFVASYSGDSSFDPSTSSVPFTITKGSLEYGVALNNQTPPPGGEVVGTVFFNNDPAVLPTGLVTLTRDDTGAILATGTISKNGTAVIPFLAPAGTYNVLASWKGDANYLPGFLFSYEQIITTSSGTSATRTTLSASASTAAMGQETQFIVHVGATGKTTKLLSGTVTLYSAEGQLAGSMNLVGGQATGFVQWGHVAVEKVYAVYSGDANFSASSSSSFTITVTRATATLALKANAIKVVAGTESSLTAILSSGLSSTNVLAPTGTIQFYDSVNGAAEKAIGHAQALNTGNGGTTLATLAPVLPEGRNVITAKYSGDTNWNAVFSLSSAVIDVTAANATRK</sequence>
<evidence type="ECO:0000259" key="8">
    <source>
        <dbReference type="PROSITE" id="PS51695"/>
    </source>
</evidence>
<dbReference type="Gene3D" id="3.40.50.200">
    <property type="entry name" value="Peptidase S8/S53 domain"/>
    <property type="match status" value="1"/>
</dbReference>
<dbReference type="SUPFAM" id="SSF52743">
    <property type="entry name" value="Subtilisin-like"/>
    <property type="match status" value="1"/>
</dbReference>
<dbReference type="PROSITE" id="PS51695">
    <property type="entry name" value="SEDOLISIN"/>
    <property type="match status" value="1"/>
</dbReference>
<proteinExistence type="predicted"/>
<name>A0A852VHG0_9BACT</name>
<evidence type="ECO:0000256" key="1">
    <source>
        <dbReference type="ARBA" id="ARBA00001913"/>
    </source>
</evidence>
<dbReference type="AlphaFoldDB" id="A0A852VHG0"/>
<gene>
    <name evidence="9" type="ORF">HDF08_004371</name>
</gene>
<dbReference type="Gene3D" id="2.60.40.10">
    <property type="entry name" value="Immunoglobulins"/>
    <property type="match status" value="4"/>
</dbReference>
<keyword evidence="7" id="KW-0865">Zymogen</keyword>
<dbReference type="GO" id="GO:0008240">
    <property type="term" value="F:tripeptidyl-peptidase activity"/>
    <property type="evidence" value="ECO:0007669"/>
    <property type="project" value="TreeGrafter"/>
</dbReference>
<evidence type="ECO:0000256" key="6">
    <source>
        <dbReference type="ARBA" id="ARBA00022837"/>
    </source>
</evidence>
<dbReference type="Pfam" id="PF16640">
    <property type="entry name" value="Big_3_5"/>
    <property type="match status" value="3"/>
</dbReference>
<evidence type="ECO:0000256" key="7">
    <source>
        <dbReference type="ARBA" id="ARBA00023145"/>
    </source>
</evidence>
<dbReference type="InterPro" id="IPR050819">
    <property type="entry name" value="Tripeptidyl-peptidase_I"/>
</dbReference>
<dbReference type="InterPro" id="IPR030400">
    <property type="entry name" value="Sedolisin_dom"/>
</dbReference>
<dbReference type="InterPro" id="IPR036852">
    <property type="entry name" value="Peptidase_S8/S53_dom_sf"/>
</dbReference>
<comment type="caution">
    <text evidence="9">The sequence shown here is derived from an EMBL/GenBank/DDBJ whole genome shotgun (WGS) entry which is preliminary data.</text>
</comment>
<dbReference type="PROSITE" id="PS00138">
    <property type="entry name" value="SUBTILASE_SER"/>
    <property type="match status" value="1"/>
</dbReference>
<dbReference type="PANTHER" id="PTHR14218:SF15">
    <property type="entry name" value="TRIPEPTIDYL-PEPTIDASE 1"/>
    <property type="match status" value="1"/>
</dbReference>
<keyword evidence="6" id="KW-0106">Calcium</keyword>
<comment type="cofactor">
    <cofactor evidence="1">
        <name>Ca(2+)</name>
        <dbReference type="ChEBI" id="CHEBI:29108"/>
    </cofactor>
</comment>
<evidence type="ECO:0000256" key="5">
    <source>
        <dbReference type="ARBA" id="ARBA00022825"/>
    </source>
</evidence>
<organism evidence="9 10">
    <name type="scientific">Tunturiibacter lichenicola</name>
    <dbReference type="NCBI Taxonomy" id="2051959"/>
    <lineage>
        <taxon>Bacteria</taxon>
        <taxon>Pseudomonadati</taxon>
        <taxon>Acidobacteriota</taxon>
        <taxon>Terriglobia</taxon>
        <taxon>Terriglobales</taxon>
        <taxon>Acidobacteriaceae</taxon>
        <taxon>Tunturiibacter</taxon>
    </lineage>
</organism>
<dbReference type="GO" id="GO:0046872">
    <property type="term" value="F:metal ion binding"/>
    <property type="evidence" value="ECO:0007669"/>
    <property type="project" value="UniProtKB-KW"/>
</dbReference>
<dbReference type="GO" id="GO:0004252">
    <property type="term" value="F:serine-type endopeptidase activity"/>
    <property type="evidence" value="ECO:0007669"/>
    <property type="project" value="InterPro"/>
</dbReference>
<dbReference type="EMBL" id="JACCCU010000004">
    <property type="protein sequence ID" value="NYF92248.1"/>
    <property type="molecule type" value="Genomic_DNA"/>
</dbReference>
<dbReference type="CDD" id="cd04056">
    <property type="entry name" value="Peptidases_S53"/>
    <property type="match status" value="1"/>
</dbReference>
<accession>A0A852VHG0</accession>
<dbReference type="InterPro" id="IPR032109">
    <property type="entry name" value="Big_3_5"/>
</dbReference>
<dbReference type="InterPro" id="IPR015366">
    <property type="entry name" value="S53_propep"/>
</dbReference>
<feature type="domain" description="Peptidase S53" evidence="8">
    <location>
        <begin position="253"/>
        <end position="710"/>
    </location>
</feature>
<dbReference type="GO" id="GO:0006508">
    <property type="term" value="P:proteolysis"/>
    <property type="evidence" value="ECO:0007669"/>
    <property type="project" value="UniProtKB-KW"/>
</dbReference>
<evidence type="ECO:0000313" key="9">
    <source>
        <dbReference type="EMBL" id="NYF92248.1"/>
    </source>
</evidence>
<dbReference type="InterPro" id="IPR013783">
    <property type="entry name" value="Ig-like_fold"/>
</dbReference>
<evidence type="ECO:0000256" key="2">
    <source>
        <dbReference type="ARBA" id="ARBA00022670"/>
    </source>
</evidence>
<dbReference type="SUPFAM" id="SSF54897">
    <property type="entry name" value="Protease propeptides/inhibitors"/>
    <property type="match status" value="1"/>
</dbReference>
<keyword evidence="4" id="KW-0378">Hydrolase</keyword>
<reference evidence="9 10" key="1">
    <citation type="submission" date="2020-07" db="EMBL/GenBank/DDBJ databases">
        <title>Genomic Encyclopedia of Type Strains, Phase IV (KMG-V): Genome sequencing to study the core and pangenomes of soil and plant-associated prokaryotes.</title>
        <authorList>
            <person name="Whitman W."/>
        </authorList>
    </citation>
    <scope>NUCLEOTIDE SEQUENCE [LARGE SCALE GENOMIC DNA]</scope>
    <source>
        <strain evidence="9 10">M8UP22</strain>
    </source>
</reference>
<dbReference type="Proteomes" id="UP000564385">
    <property type="component" value="Unassembled WGS sequence"/>
</dbReference>
<evidence type="ECO:0000313" key="10">
    <source>
        <dbReference type="Proteomes" id="UP000564385"/>
    </source>
</evidence>
<keyword evidence="2" id="KW-0645">Protease</keyword>
<protein>
    <recommendedName>
        <fullName evidence="8">Peptidase S53 domain-containing protein</fullName>
    </recommendedName>
</protein>
<dbReference type="SMART" id="SM00944">
    <property type="entry name" value="Pro-kuma_activ"/>
    <property type="match status" value="1"/>
</dbReference>
<dbReference type="Pfam" id="PF09286">
    <property type="entry name" value="Pro-kuma_activ"/>
    <property type="match status" value="1"/>
</dbReference>
<evidence type="ECO:0000256" key="3">
    <source>
        <dbReference type="ARBA" id="ARBA00022723"/>
    </source>
</evidence>